<keyword evidence="3" id="KW-1185">Reference proteome</keyword>
<gene>
    <name evidence="2" type="ORF">Raf01_10450</name>
</gene>
<sequence>MRNWIAGAMTVLGTLLVLGGAVTIILRAWWKPAAEAAQPAPAPTPSGTDLFGTAPTQPVPMVETKRATLFGRLDAPERLIAWGIVLLVLAAVAAGAIGFNLGASAPVR</sequence>
<protein>
    <submittedName>
        <fullName evidence="2">Uncharacterized protein</fullName>
    </submittedName>
</protein>
<dbReference type="AlphaFoldDB" id="A0A8J3QKY7"/>
<name>A0A8J3QKY7_9ACTN</name>
<feature type="transmembrane region" description="Helical" evidence="1">
    <location>
        <begin position="79"/>
        <end position="103"/>
    </location>
</feature>
<evidence type="ECO:0000313" key="2">
    <source>
        <dbReference type="EMBL" id="GIH12873.1"/>
    </source>
</evidence>
<organism evidence="2 3">
    <name type="scientific">Rugosimonospora africana</name>
    <dbReference type="NCBI Taxonomy" id="556532"/>
    <lineage>
        <taxon>Bacteria</taxon>
        <taxon>Bacillati</taxon>
        <taxon>Actinomycetota</taxon>
        <taxon>Actinomycetes</taxon>
        <taxon>Micromonosporales</taxon>
        <taxon>Micromonosporaceae</taxon>
        <taxon>Rugosimonospora</taxon>
    </lineage>
</organism>
<comment type="caution">
    <text evidence="2">The sequence shown here is derived from an EMBL/GenBank/DDBJ whole genome shotgun (WGS) entry which is preliminary data.</text>
</comment>
<proteinExistence type="predicted"/>
<feature type="transmembrane region" description="Helical" evidence="1">
    <location>
        <begin position="7"/>
        <end position="30"/>
    </location>
</feature>
<evidence type="ECO:0000313" key="3">
    <source>
        <dbReference type="Proteomes" id="UP000642748"/>
    </source>
</evidence>
<keyword evidence="1" id="KW-1133">Transmembrane helix</keyword>
<dbReference type="EMBL" id="BONZ01000012">
    <property type="protein sequence ID" value="GIH12873.1"/>
    <property type="molecule type" value="Genomic_DNA"/>
</dbReference>
<dbReference type="RefSeq" id="WP_203916581.1">
    <property type="nucleotide sequence ID" value="NZ_BONZ01000012.1"/>
</dbReference>
<keyword evidence="1" id="KW-0812">Transmembrane</keyword>
<accession>A0A8J3QKY7</accession>
<reference evidence="2" key="1">
    <citation type="submission" date="2021-01" db="EMBL/GenBank/DDBJ databases">
        <title>Whole genome shotgun sequence of Rugosimonospora africana NBRC 104875.</title>
        <authorList>
            <person name="Komaki H."/>
            <person name="Tamura T."/>
        </authorList>
    </citation>
    <scope>NUCLEOTIDE SEQUENCE</scope>
    <source>
        <strain evidence="2">NBRC 104875</strain>
    </source>
</reference>
<evidence type="ECO:0000256" key="1">
    <source>
        <dbReference type="SAM" id="Phobius"/>
    </source>
</evidence>
<dbReference type="Proteomes" id="UP000642748">
    <property type="component" value="Unassembled WGS sequence"/>
</dbReference>
<keyword evidence="1" id="KW-0472">Membrane</keyword>